<evidence type="ECO:0000256" key="3">
    <source>
        <dbReference type="ARBA" id="ARBA00009677"/>
    </source>
</evidence>
<evidence type="ECO:0000256" key="2">
    <source>
        <dbReference type="ARBA" id="ARBA00004613"/>
    </source>
</evidence>
<dbReference type="InterPro" id="IPR002371">
    <property type="entry name" value="FlgK"/>
</dbReference>
<evidence type="ECO:0000259" key="7">
    <source>
        <dbReference type="Pfam" id="PF00460"/>
    </source>
</evidence>
<evidence type="ECO:0000256" key="4">
    <source>
        <dbReference type="ARBA" id="ARBA00016244"/>
    </source>
</evidence>
<dbReference type="InterPro" id="IPR010930">
    <property type="entry name" value="Flg_bb/hook_C_dom"/>
</dbReference>
<comment type="subcellular location">
    <subcellularLocation>
        <location evidence="1">Bacterial flagellum basal body</location>
    </subcellularLocation>
    <subcellularLocation>
        <location evidence="2">Secreted</location>
    </subcellularLocation>
</comment>
<evidence type="ECO:0000256" key="6">
    <source>
        <dbReference type="ARBA" id="ARBA00023143"/>
    </source>
</evidence>
<proteinExistence type="inferred from homology"/>
<comment type="similarity">
    <text evidence="3">Belongs to the flagella basal body rod proteins family.</text>
</comment>
<evidence type="ECO:0000313" key="10">
    <source>
        <dbReference type="EMBL" id="GGN56737.1"/>
    </source>
</evidence>
<dbReference type="EMBL" id="BMLK01000018">
    <property type="protein sequence ID" value="GGN56737.1"/>
    <property type="molecule type" value="Genomic_DNA"/>
</dbReference>
<dbReference type="Proteomes" id="UP000605099">
    <property type="component" value="Unassembled WGS sequence"/>
</dbReference>
<evidence type="ECO:0000259" key="9">
    <source>
        <dbReference type="Pfam" id="PF22638"/>
    </source>
</evidence>
<keyword evidence="6" id="KW-0975">Bacterial flagellum</keyword>
<dbReference type="Pfam" id="PF06429">
    <property type="entry name" value="Flg_bbr_C"/>
    <property type="match status" value="1"/>
</dbReference>
<comment type="caution">
    <text evidence="10">The sequence shown here is derived from an EMBL/GenBank/DDBJ whole genome shotgun (WGS) entry which is preliminary data.</text>
</comment>
<sequence length="445" mass="45166">MAADLLSIASSGARAAKAALDVTANNISNASSEGYVRRSVSVSELAANSVGSSPTSINLAGVRVTGVVRNADSFRQSEVRRTGADAARADAEVNGLENIESAVEQTGAYESIVNFEGALQQLLSDPTDTSLRASVMEQGRNLAETLNVASSSLDAVRDGLLFEAQDGVDNINLISSELAKVNLRLTRASDASSDQSSLLDRRDSLLQQLSDKVGISTSFGTNGVVSVKLGNASGPALVTGGTPATFSMSAAADGTLSFAVDGTAVTLSSGALAGKNQALSELSTTRGELDQIAANVVDVVNTAQANGVDLQGNAGQPLFSGTSAADIAMIATGSSALATAPAGSAANSRDSSNLSALQTALTTADPAGSMNSLLFDISSAVAGRSVTRDALTSVASTAKIALQTQAGVDLDHEAVNLVRFQQAFQASGRVMQVASDIFDSILSIR</sequence>
<accession>A0ABQ2JVF8</accession>
<dbReference type="InterPro" id="IPR001444">
    <property type="entry name" value="Flag_bb_rod_N"/>
</dbReference>
<dbReference type="PANTHER" id="PTHR30033:SF1">
    <property type="entry name" value="FLAGELLAR HOOK-ASSOCIATED PROTEIN 1"/>
    <property type="match status" value="1"/>
</dbReference>
<dbReference type="PANTHER" id="PTHR30033">
    <property type="entry name" value="FLAGELLAR HOOK-ASSOCIATED PROTEIN 1"/>
    <property type="match status" value="1"/>
</dbReference>
<protein>
    <recommendedName>
        <fullName evidence="4">Flagellar hook-associated protein 1</fullName>
    </recommendedName>
</protein>
<reference evidence="11" key="1">
    <citation type="journal article" date="2019" name="Int. J. Syst. Evol. Microbiol.">
        <title>The Global Catalogue of Microorganisms (GCM) 10K type strain sequencing project: providing services to taxonomists for standard genome sequencing and annotation.</title>
        <authorList>
            <consortium name="The Broad Institute Genomics Platform"/>
            <consortium name="The Broad Institute Genome Sequencing Center for Infectious Disease"/>
            <person name="Wu L."/>
            <person name="Ma J."/>
        </authorList>
    </citation>
    <scope>NUCLEOTIDE SEQUENCE [LARGE SCALE GENOMIC DNA]</scope>
    <source>
        <strain evidence="11">CGMCC 1.6784</strain>
    </source>
</reference>
<name>A0ABQ2JVF8_9SPHN</name>
<evidence type="ECO:0000256" key="1">
    <source>
        <dbReference type="ARBA" id="ARBA00004117"/>
    </source>
</evidence>
<dbReference type="Pfam" id="PF22638">
    <property type="entry name" value="FlgK_D1"/>
    <property type="match status" value="1"/>
</dbReference>
<organism evidence="10 11">
    <name type="scientific">Novosphingobium indicum</name>
    <dbReference type="NCBI Taxonomy" id="462949"/>
    <lineage>
        <taxon>Bacteria</taxon>
        <taxon>Pseudomonadati</taxon>
        <taxon>Pseudomonadota</taxon>
        <taxon>Alphaproteobacteria</taxon>
        <taxon>Sphingomonadales</taxon>
        <taxon>Sphingomonadaceae</taxon>
        <taxon>Novosphingobium</taxon>
    </lineage>
</organism>
<dbReference type="NCBIfam" id="TIGR02492">
    <property type="entry name" value="flgK_ends"/>
    <property type="match status" value="1"/>
</dbReference>
<feature type="domain" description="Flagellar hook-associated protein FlgK helical" evidence="9">
    <location>
        <begin position="96"/>
        <end position="319"/>
    </location>
</feature>
<feature type="domain" description="Flagellar basal body rod protein N-terminal" evidence="7">
    <location>
        <begin position="7"/>
        <end position="35"/>
    </location>
</feature>
<gene>
    <name evidence="10" type="ORF">GCM10011349_34630</name>
</gene>
<evidence type="ECO:0000256" key="5">
    <source>
        <dbReference type="ARBA" id="ARBA00022525"/>
    </source>
</evidence>
<keyword evidence="5" id="KW-0964">Secreted</keyword>
<evidence type="ECO:0000259" key="8">
    <source>
        <dbReference type="Pfam" id="PF06429"/>
    </source>
</evidence>
<evidence type="ECO:0000313" key="11">
    <source>
        <dbReference type="Proteomes" id="UP000605099"/>
    </source>
</evidence>
<keyword evidence="11" id="KW-1185">Reference proteome</keyword>
<dbReference type="InterPro" id="IPR053927">
    <property type="entry name" value="FlgK_helical"/>
</dbReference>
<dbReference type="RefSeq" id="WP_188821584.1">
    <property type="nucleotide sequence ID" value="NZ_BMLK01000018.1"/>
</dbReference>
<dbReference type="Pfam" id="PF00460">
    <property type="entry name" value="Flg_bb_rod"/>
    <property type="match status" value="1"/>
</dbReference>
<feature type="domain" description="Flagellar basal-body/hook protein C-terminal" evidence="8">
    <location>
        <begin position="406"/>
        <end position="443"/>
    </location>
</feature>
<dbReference type="SUPFAM" id="SSF64518">
    <property type="entry name" value="Phase 1 flagellin"/>
    <property type="match status" value="1"/>
</dbReference>